<gene>
    <name evidence="4" type="primary">LOC114246900</name>
</gene>
<feature type="chain" id="PRO_5026841552" evidence="2">
    <location>
        <begin position="18"/>
        <end position="625"/>
    </location>
</feature>
<evidence type="ECO:0000256" key="2">
    <source>
        <dbReference type="SAM" id="SignalP"/>
    </source>
</evidence>
<keyword evidence="2" id="KW-0732">Signal</keyword>
<accession>A0A6J2K362</accession>
<dbReference type="AlphaFoldDB" id="A0A6J2K362"/>
<keyword evidence="1" id="KW-0472">Membrane</keyword>
<keyword evidence="1" id="KW-0812">Transmembrane</keyword>
<dbReference type="RefSeq" id="XP_028035437.1">
    <property type="nucleotide sequence ID" value="XM_028179636.1"/>
</dbReference>
<organism evidence="3 4">
    <name type="scientific">Bombyx mandarina</name>
    <name type="common">Wild silk moth</name>
    <name type="synonym">Wild silkworm</name>
    <dbReference type="NCBI Taxonomy" id="7092"/>
    <lineage>
        <taxon>Eukaryota</taxon>
        <taxon>Metazoa</taxon>
        <taxon>Ecdysozoa</taxon>
        <taxon>Arthropoda</taxon>
        <taxon>Hexapoda</taxon>
        <taxon>Insecta</taxon>
        <taxon>Pterygota</taxon>
        <taxon>Neoptera</taxon>
        <taxon>Endopterygota</taxon>
        <taxon>Lepidoptera</taxon>
        <taxon>Glossata</taxon>
        <taxon>Ditrysia</taxon>
        <taxon>Bombycoidea</taxon>
        <taxon>Bombycidae</taxon>
        <taxon>Bombycinae</taxon>
        <taxon>Bombyx</taxon>
    </lineage>
</organism>
<sequence length="625" mass="70706">MHRVAVLSCVILNLMSAKSQIQQEFVQQINASSGLYLDSLGQIKISSGQLNILIPLDISHFKPYLENIENAINKARALCLETNVIENLECHSITQPLVIRYHDIIRQFTSISELLDTKAKRSAWFGGVGTVIKHIFGNLDETDGLRYDEAIDAIQYDQNKVATLIKENVMVTTSVISSYNKTINNIKINEANLNTAINNLSEHVKNISSASNELYILSSANQVIHYLETNILAISFQLEDIINAILFSSQNILHPSIITPRQLFHELANNVRLLDDDKQFPVPLEISSMHVIMNVSNVVSYFSKNRIIFVLRIPLVCPIVYNLYHALALPTPHEAQNPRMYSMLIPSSKYIAMTRDKTRYCTLDDLNVCKILHTELYICDIVTIYPTSINPSCEVELMIKVTSDLPVQCNNKFIYGSVNVWQTISNNRWIFVQSNLTKVSVDCPKSELYEFNIIGTGILNIPHGCTGYTKDIKFISKYVNNITITEYTLDFNINNKSCCNTNKIKNFIDSVSPTPVVLKNIDLDDLSLKNNEMILDSILSGADDVIHTPHIVKYGIHYSTVTILLLICLFSYLAFKLYVKCKPGSTPKDIDLFKRMRFKSKPATIEEVEYADIPEVAPASVRRHL</sequence>
<reference evidence="4" key="1">
    <citation type="submission" date="2025-08" db="UniProtKB">
        <authorList>
            <consortium name="RefSeq"/>
        </authorList>
    </citation>
    <scope>IDENTIFICATION</scope>
    <source>
        <tissue evidence="4">Silk gland</tissue>
    </source>
</reference>
<feature type="signal peptide" evidence="2">
    <location>
        <begin position="1"/>
        <end position="17"/>
    </location>
</feature>
<dbReference type="OrthoDB" id="6624493at2759"/>
<dbReference type="KEGG" id="bman:114246900"/>
<evidence type="ECO:0000256" key="1">
    <source>
        <dbReference type="SAM" id="Phobius"/>
    </source>
</evidence>
<protein>
    <submittedName>
        <fullName evidence="4">Uncharacterized protein LOC114246900</fullName>
    </submittedName>
</protein>
<keyword evidence="1" id="KW-1133">Transmembrane helix</keyword>
<name>A0A6J2K362_BOMMA</name>
<dbReference type="GeneID" id="114246900"/>
<dbReference type="Pfam" id="PF12259">
    <property type="entry name" value="Baculo_F"/>
    <property type="match status" value="1"/>
</dbReference>
<evidence type="ECO:0000313" key="3">
    <source>
        <dbReference type="Proteomes" id="UP000504629"/>
    </source>
</evidence>
<keyword evidence="3" id="KW-1185">Reference proteome</keyword>
<feature type="transmembrane region" description="Helical" evidence="1">
    <location>
        <begin position="556"/>
        <end position="575"/>
    </location>
</feature>
<proteinExistence type="predicted"/>
<dbReference type="InterPro" id="IPR022048">
    <property type="entry name" value="Envelope_fusion-like"/>
</dbReference>
<evidence type="ECO:0000313" key="4">
    <source>
        <dbReference type="RefSeq" id="XP_028035437.1"/>
    </source>
</evidence>
<dbReference type="Proteomes" id="UP000504629">
    <property type="component" value="Unplaced"/>
</dbReference>